<protein>
    <recommendedName>
        <fullName evidence="4">Protein kinase domain-containing protein</fullName>
    </recommendedName>
</protein>
<dbReference type="InterPro" id="IPR011009">
    <property type="entry name" value="Kinase-like_dom_sf"/>
</dbReference>
<dbReference type="PANTHER" id="PTHR24055">
    <property type="entry name" value="MITOGEN-ACTIVATED PROTEIN KINASE"/>
    <property type="match status" value="1"/>
</dbReference>
<keyword evidence="1" id="KW-0547">Nucleotide-binding</keyword>
<dbReference type="GO" id="GO:0004672">
    <property type="term" value="F:protein kinase activity"/>
    <property type="evidence" value="ECO:0007669"/>
    <property type="project" value="InterPro"/>
</dbReference>
<feature type="compositionally biased region" description="Low complexity" evidence="3">
    <location>
        <begin position="198"/>
        <end position="218"/>
    </location>
</feature>
<dbReference type="EMBL" id="HBGL01012747">
    <property type="protein sequence ID" value="CAD9304574.1"/>
    <property type="molecule type" value="Transcribed_RNA"/>
</dbReference>
<dbReference type="Gene3D" id="1.10.510.10">
    <property type="entry name" value="Transferase(Phosphotransferase) domain 1"/>
    <property type="match status" value="2"/>
</dbReference>
<accession>A0A7S1YI20</accession>
<dbReference type="GO" id="GO:0005524">
    <property type="term" value="F:ATP binding"/>
    <property type="evidence" value="ECO:0007669"/>
    <property type="project" value="UniProtKB-KW"/>
</dbReference>
<reference evidence="5" key="1">
    <citation type="submission" date="2021-01" db="EMBL/GenBank/DDBJ databases">
        <authorList>
            <person name="Corre E."/>
            <person name="Pelletier E."/>
            <person name="Niang G."/>
            <person name="Scheremetjew M."/>
            <person name="Finn R."/>
            <person name="Kale V."/>
            <person name="Holt S."/>
            <person name="Cochrane G."/>
            <person name="Meng A."/>
            <person name="Brown T."/>
            <person name="Cohen L."/>
        </authorList>
    </citation>
    <scope>NUCLEOTIDE SEQUENCE</scope>
    <source>
        <strain evidence="5">ATCC 50979</strain>
    </source>
</reference>
<evidence type="ECO:0000256" key="1">
    <source>
        <dbReference type="ARBA" id="ARBA00022741"/>
    </source>
</evidence>
<evidence type="ECO:0000256" key="3">
    <source>
        <dbReference type="SAM" id="MobiDB-lite"/>
    </source>
</evidence>
<gene>
    <name evidence="5" type="ORF">SSP0437_LOCUS9976</name>
</gene>
<keyword evidence="2" id="KW-0067">ATP-binding</keyword>
<proteinExistence type="predicted"/>
<feature type="domain" description="Protein kinase" evidence="4">
    <location>
        <begin position="18"/>
        <end position="372"/>
    </location>
</feature>
<organism evidence="5">
    <name type="scientific">Sexangularia sp. CB-2014</name>
    <dbReference type="NCBI Taxonomy" id="1486929"/>
    <lineage>
        <taxon>Eukaryota</taxon>
        <taxon>Amoebozoa</taxon>
        <taxon>Tubulinea</taxon>
        <taxon>Elardia</taxon>
        <taxon>Arcellinida</taxon>
        <taxon>Arcellinida incertae sedis</taxon>
        <taxon>Sexangularia</taxon>
    </lineage>
</organism>
<dbReference type="SUPFAM" id="SSF56112">
    <property type="entry name" value="Protein kinase-like (PK-like)"/>
    <property type="match status" value="1"/>
</dbReference>
<name>A0A7S1YI20_9EUKA</name>
<dbReference type="PROSITE" id="PS50011">
    <property type="entry name" value="PROTEIN_KINASE_DOM"/>
    <property type="match status" value="1"/>
</dbReference>
<dbReference type="InterPro" id="IPR000719">
    <property type="entry name" value="Prot_kinase_dom"/>
</dbReference>
<dbReference type="InterPro" id="IPR050117">
    <property type="entry name" value="MAPK"/>
</dbReference>
<dbReference type="AlphaFoldDB" id="A0A7S1YI20"/>
<feature type="compositionally biased region" description="Polar residues" evidence="3">
    <location>
        <begin position="183"/>
        <end position="197"/>
    </location>
</feature>
<sequence>MREFLLSNSIPVVAPQWIRQPELLGAGAEAIVVGEADGSTTDTHGWAAKCYGRGCAEQAVLVARELVTAILLLRYAPPSSFLTPLGAELDGVAVALTFPRAHCTLHHWLSHERSTRPPSSPPPPSPVIASIAVPLLHALSCLHYVGIVHRDVTDKNIMIDSTGGIVVIDGGGVLVVQDMQRGDNTNVSSTSPAQARQSSLSTSAGSSASTGGTANAAATSATPVSLPSSISPSLYDARRMEAHSEYVVTRNFRAPEVLLSQGKYTAAIDIWSVGCVLAQVVRVSPEPLFTGSSHLALVSDMFALCGSPTSSALQFIACGPAAQVVSTRLPRHPKPSPLWTELADAFPPVVDALRLDPRERPTAAALLAHPALAPHTVDLQMPPAPLCDAAMADPHRLAPQLVQEARSHQEVAQIVDQLISAVTSAQQSGQAGL</sequence>
<evidence type="ECO:0000313" key="5">
    <source>
        <dbReference type="EMBL" id="CAD9304574.1"/>
    </source>
</evidence>
<evidence type="ECO:0000259" key="4">
    <source>
        <dbReference type="PROSITE" id="PS50011"/>
    </source>
</evidence>
<evidence type="ECO:0000256" key="2">
    <source>
        <dbReference type="ARBA" id="ARBA00022840"/>
    </source>
</evidence>
<feature type="region of interest" description="Disordered" evidence="3">
    <location>
        <begin position="183"/>
        <end position="218"/>
    </location>
</feature>
<dbReference type="Pfam" id="PF00069">
    <property type="entry name" value="Pkinase"/>
    <property type="match status" value="1"/>
</dbReference>
<dbReference type="SMART" id="SM00220">
    <property type="entry name" value="S_TKc"/>
    <property type="match status" value="1"/>
</dbReference>